<dbReference type="InterPro" id="IPR001173">
    <property type="entry name" value="Glyco_trans_2-like"/>
</dbReference>
<dbReference type="PANTHER" id="PTHR22916:SF3">
    <property type="entry name" value="UDP-GLCNAC:BETAGAL BETA-1,3-N-ACETYLGLUCOSAMINYLTRANSFERASE-LIKE PROTEIN 1"/>
    <property type="match status" value="1"/>
</dbReference>
<proteinExistence type="inferred from homology"/>
<evidence type="ECO:0000256" key="4">
    <source>
        <dbReference type="ARBA" id="ARBA00022679"/>
    </source>
</evidence>
<dbReference type="GO" id="GO:0019350">
    <property type="term" value="P:teichoic acid biosynthetic process"/>
    <property type="evidence" value="ECO:0007669"/>
    <property type="project" value="UniProtKB-KW"/>
</dbReference>
<keyword evidence="9" id="KW-1185">Reference proteome</keyword>
<evidence type="ECO:0000256" key="3">
    <source>
        <dbReference type="ARBA" id="ARBA00022475"/>
    </source>
</evidence>
<evidence type="ECO:0000256" key="6">
    <source>
        <dbReference type="ARBA" id="ARBA00023136"/>
    </source>
</evidence>
<dbReference type="CDD" id="cd00761">
    <property type="entry name" value="Glyco_tranf_GTA_type"/>
    <property type="match status" value="1"/>
</dbReference>
<dbReference type="InterPro" id="IPR007554">
    <property type="entry name" value="Glycerophosphate_synth"/>
</dbReference>
<dbReference type="InterPro" id="IPR043148">
    <property type="entry name" value="TagF_C"/>
</dbReference>
<dbReference type="Gene3D" id="3.40.50.11820">
    <property type="match status" value="1"/>
</dbReference>
<gene>
    <name evidence="8" type="ORF">ATK06_0569</name>
</gene>
<dbReference type="Gene3D" id="3.40.50.12580">
    <property type="match status" value="1"/>
</dbReference>
<dbReference type="GO" id="GO:0047355">
    <property type="term" value="F:CDP-glycerol glycerophosphotransferase activity"/>
    <property type="evidence" value="ECO:0007669"/>
    <property type="project" value="InterPro"/>
</dbReference>
<dbReference type="InterPro" id="IPR043149">
    <property type="entry name" value="TagF_N"/>
</dbReference>
<dbReference type="PANTHER" id="PTHR22916">
    <property type="entry name" value="GLYCOSYLTRANSFERASE"/>
    <property type="match status" value="1"/>
</dbReference>
<dbReference type="EMBL" id="PDJF01000001">
    <property type="protein sequence ID" value="PFG27508.1"/>
    <property type="molecule type" value="Genomic_DNA"/>
</dbReference>
<dbReference type="InterPro" id="IPR029044">
    <property type="entry name" value="Nucleotide-diphossugar_trans"/>
</dbReference>
<dbReference type="Pfam" id="PF04464">
    <property type="entry name" value="Glyphos_transf"/>
    <property type="match status" value="1"/>
</dbReference>
<dbReference type="STRING" id="1724.GCA_001044175_01443"/>
<dbReference type="Proteomes" id="UP000221653">
    <property type="component" value="Unassembled WGS sequence"/>
</dbReference>
<evidence type="ECO:0000313" key="8">
    <source>
        <dbReference type="EMBL" id="PFG27508.1"/>
    </source>
</evidence>
<evidence type="ECO:0000259" key="7">
    <source>
        <dbReference type="Pfam" id="PF00535"/>
    </source>
</evidence>
<feature type="domain" description="Glycosyltransferase 2-like" evidence="7">
    <location>
        <begin position="95"/>
        <end position="259"/>
    </location>
</feature>
<keyword evidence="4 8" id="KW-0808">Transferase</keyword>
<accession>A0A2A9DLE2</accession>
<dbReference type="AlphaFoldDB" id="A0A2A9DLE2"/>
<name>A0A2A9DLE2_9CORY</name>
<dbReference type="SUPFAM" id="SSF53756">
    <property type="entry name" value="UDP-Glycosyltransferase/glycogen phosphorylase"/>
    <property type="match status" value="1"/>
</dbReference>
<organism evidence="8 9">
    <name type="scientific">Corynebacterium renale</name>
    <dbReference type="NCBI Taxonomy" id="1724"/>
    <lineage>
        <taxon>Bacteria</taxon>
        <taxon>Bacillati</taxon>
        <taxon>Actinomycetota</taxon>
        <taxon>Actinomycetes</taxon>
        <taxon>Mycobacteriales</taxon>
        <taxon>Corynebacteriaceae</taxon>
        <taxon>Corynebacterium</taxon>
    </lineage>
</organism>
<comment type="subcellular location">
    <subcellularLocation>
        <location evidence="1">Cell membrane</location>
        <topology evidence="1">Peripheral membrane protein</topology>
    </subcellularLocation>
</comment>
<reference evidence="8 9" key="1">
    <citation type="submission" date="2017-10" db="EMBL/GenBank/DDBJ databases">
        <title>Sequencing the genomes of 1000 actinobacteria strains.</title>
        <authorList>
            <person name="Klenk H.-P."/>
        </authorList>
    </citation>
    <scope>NUCLEOTIDE SEQUENCE [LARGE SCALE GENOMIC DNA]</scope>
    <source>
        <strain evidence="8 9">DSM 20688</strain>
    </source>
</reference>
<keyword evidence="5" id="KW-0777">Teichoic acid biosynthesis</keyword>
<comment type="similarity">
    <text evidence="2">Belongs to the CDP-glycerol glycerophosphotransferase family.</text>
</comment>
<keyword evidence="3" id="KW-1003">Cell membrane</keyword>
<dbReference type="GO" id="GO:0016758">
    <property type="term" value="F:hexosyltransferase activity"/>
    <property type="evidence" value="ECO:0007669"/>
    <property type="project" value="UniProtKB-ARBA"/>
</dbReference>
<sequence length="839" mass="93314">MHEDDMEQLHSSVCALLDANNLDQLREVVDTEAFVDLAQACSYRTRPAPDYAVGVSGLSYGQLRMLDAVTDHSEPICPAVPRVVVRSTERAYRFSVVIGVYNSADYLPALLYSLQAQDFADVEYIFIDDGSSDSSAAIVRSWASERQNVTLVSLGRNVGAAAARNAGLDFARGEWVTVVDSDDVLDPHYFTQVAGFMDKYPGCAMYTTRILRLNGKNGEVGDSLPLGFKYRSGDQVVDLGDQPTHIQLGATAFLKRAILEGLGLRYDRRVRPTFEDGHLICRYLLGCTASAERVQVGEVASALYFYRSRTDTSSLVQSGWGIGERYDDQVRFGYLALLQQAVTQCGAVPAWLANTVLYDISWYFTEDITTRARTMWLYHQAELKAQFLELLDAIFALLPPGTDPCRPVSSTVRDAWAVKYWGKPPTGDFCQHFFDEPFAHVTYEREPRVPKGTNPLTWAERMRLRRLVTGDNRAVNLAKAVSRKARHLVKKSAKLKAQVIVNIPWAPASLKGAWVITDRVTGAGDNGEHLYRWIVDNTDQKAFFVLKRGAPGWDRLKKDGYRVLPHGSVRSILAYLNAEVVISSDAVVESRNLAPAYLYGPSRAPFVFLQHGVIYNRNIKNIAGWLNTIDIDLMFTSTEAETEYVAAPDSRFRISPDRVVQVGMPRWDRLVELTRGKLPGARLTVLLMPTWFPGKDYSAWTNLAKELREDYQVHVIAHPSIANELGVDIAQDVVDPRRDDFQSILAAADVLVTDYSSVLFDALTAGKRVLLMHGDGDRPIVTDNAAVANLPVAANVDEVKELLGTINSQREPTASANPSFCADTYTAIRRCVKTMDDAD</sequence>
<comment type="caution">
    <text evidence="8">The sequence shown here is derived from an EMBL/GenBank/DDBJ whole genome shotgun (WGS) entry which is preliminary data.</text>
</comment>
<evidence type="ECO:0000256" key="5">
    <source>
        <dbReference type="ARBA" id="ARBA00022944"/>
    </source>
</evidence>
<evidence type="ECO:0000256" key="2">
    <source>
        <dbReference type="ARBA" id="ARBA00010488"/>
    </source>
</evidence>
<evidence type="ECO:0000313" key="9">
    <source>
        <dbReference type="Proteomes" id="UP000221653"/>
    </source>
</evidence>
<evidence type="ECO:0000256" key="1">
    <source>
        <dbReference type="ARBA" id="ARBA00004202"/>
    </source>
</evidence>
<keyword evidence="6" id="KW-0472">Membrane</keyword>
<dbReference type="SUPFAM" id="SSF53448">
    <property type="entry name" value="Nucleotide-diphospho-sugar transferases"/>
    <property type="match status" value="1"/>
</dbReference>
<dbReference type="GO" id="GO:0005886">
    <property type="term" value="C:plasma membrane"/>
    <property type="evidence" value="ECO:0007669"/>
    <property type="project" value="UniProtKB-SubCell"/>
</dbReference>
<protein>
    <submittedName>
        <fullName evidence="8">CDP-glycerol:poly(Glycerophosphate) glycerophosphotransferase</fullName>
    </submittedName>
</protein>
<dbReference type="Pfam" id="PF00535">
    <property type="entry name" value="Glycos_transf_2"/>
    <property type="match status" value="1"/>
</dbReference>
<dbReference type="Gene3D" id="3.90.550.10">
    <property type="entry name" value="Spore Coat Polysaccharide Biosynthesis Protein SpsA, Chain A"/>
    <property type="match status" value="1"/>
</dbReference>